<sequence>MLCNKLRLLCILLVILPGNMSFHVSPFCTFLVVRHLASCRNCSVCPSSYVKVKKRTNEPNQYIYNLSCLFQLYVSYSCAVCHSAEQ</sequence>
<proteinExistence type="predicted"/>
<reference evidence="2" key="1">
    <citation type="submission" date="2020-03" db="EMBL/GenBank/DDBJ databases">
        <title>A transcriptome and proteome of the tick Rhipicephalus microplus shaped by the genetic composition of its hosts and developmental stage.</title>
        <authorList>
            <person name="Garcia G.R."/>
            <person name="Ribeiro J.M.C."/>
            <person name="Maruyama S.R."/>
            <person name="Gardinasse L.G."/>
            <person name="Nelson K."/>
            <person name="Ferreira B.R."/>
            <person name="Andrade T.G."/>
            <person name="Santos I.K.F.M."/>
        </authorList>
    </citation>
    <scope>NUCLEOTIDE SEQUENCE</scope>
    <source>
        <strain evidence="2">NSGR</strain>
        <tissue evidence="2">Salivary glands</tissue>
    </source>
</reference>
<feature type="signal peptide" evidence="1">
    <location>
        <begin position="1"/>
        <end position="21"/>
    </location>
</feature>
<feature type="chain" id="PRO_5026269394" evidence="1">
    <location>
        <begin position="22"/>
        <end position="86"/>
    </location>
</feature>
<name>A0A6G5A2N9_RHIMP</name>
<accession>A0A6G5A2N9</accession>
<organism evidence="2">
    <name type="scientific">Rhipicephalus microplus</name>
    <name type="common">Cattle tick</name>
    <name type="synonym">Boophilus microplus</name>
    <dbReference type="NCBI Taxonomy" id="6941"/>
    <lineage>
        <taxon>Eukaryota</taxon>
        <taxon>Metazoa</taxon>
        <taxon>Ecdysozoa</taxon>
        <taxon>Arthropoda</taxon>
        <taxon>Chelicerata</taxon>
        <taxon>Arachnida</taxon>
        <taxon>Acari</taxon>
        <taxon>Parasitiformes</taxon>
        <taxon>Ixodida</taxon>
        <taxon>Ixodoidea</taxon>
        <taxon>Ixodidae</taxon>
        <taxon>Rhipicephalinae</taxon>
        <taxon>Rhipicephalus</taxon>
        <taxon>Boophilus</taxon>
    </lineage>
</organism>
<protein>
    <submittedName>
        <fullName evidence="2">Putative secreted protein</fullName>
    </submittedName>
</protein>
<dbReference type="EMBL" id="GIKN01002776">
    <property type="protein sequence ID" value="NIE45049.1"/>
    <property type="molecule type" value="Transcribed_RNA"/>
</dbReference>
<evidence type="ECO:0000256" key="1">
    <source>
        <dbReference type="SAM" id="SignalP"/>
    </source>
</evidence>
<dbReference type="AlphaFoldDB" id="A0A6G5A2N9"/>
<evidence type="ECO:0000313" key="2">
    <source>
        <dbReference type="EMBL" id="NIE45049.1"/>
    </source>
</evidence>
<keyword evidence="1" id="KW-0732">Signal</keyword>